<evidence type="ECO:0000256" key="1">
    <source>
        <dbReference type="SAM" id="MobiDB-lite"/>
    </source>
</evidence>
<feature type="domain" description="Actinobacteria/chloroflexi VLRF1 release factor" evidence="2">
    <location>
        <begin position="202"/>
        <end position="261"/>
    </location>
</feature>
<dbReference type="AlphaFoldDB" id="A0A5Q0UGQ4"/>
<sequence>MKLPWNQKQEIEELQQEKKELQEKIEALEEDKESFKERFRAEKERRSKLSTQKQEAEEKINKLEQKIQNQGTSRDDSTDMEGQEIEKISFKQGKRILNKLRSIESPENDLLTIYSPQTVRRLSDQQGLKSSISKENFEFLSDDKGFAAFMDEDFLQVKFKMRAFFKPKWVVSDSFDASKIFSFVEKKKKWAAVSAGETTIFEEKDGEILVREEVSSRVDSKQKKGGFSQGRFERKRQEQIDEHLELVEEKIDEDTLLVGEKSLCKKLPGDFLGGFDGDRGSVDALYNFRLVLK</sequence>
<protein>
    <submittedName>
        <fullName evidence="3">Peptide chain release factor-like protein</fullName>
    </submittedName>
</protein>
<evidence type="ECO:0000313" key="4">
    <source>
        <dbReference type="Proteomes" id="UP000377803"/>
    </source>
</evidence>
<dbReference type="RefSeq" id="WP_153550496.1">
    <property type="nucleotide sequence ID" value="NZ_CP040089.1"/>
</dbReference>
<name>A0A5Q0UGQ4_9ARCH</name>
<dbReference type="InterPro" id="IPR040783">
    <property type="entry name" value="VLRF1"/>
</dbReference>
<organism evidence="3 4">
    <name type="scientific">Candidatus Nanohalobium constans</name>
    <dbReference type="NCBI Taxonomy" id="2565781"/>
    <lineage>
        <taxon>Archaea</taxon>
        <taxon>Candidatus Nanohalarchaeota</taxon>
        <taxon>Candidatus Nanohalobia</taxon>
        <taxon>Candidatus Nanohalobiales</taxon>
        <taxon>Candidatus Nanohalobiaceae</taxon>
        <taxon>Candidatus Nanohalobium</taxon>
    </lineage>
</organism>
<dbReference type="InterPro" id="IPR042226">
    <property type="entry name" value="eFR1_2_sf"/>
</dbReference>
<feature type="compositionally biased region" description="Basic and acidic residues" evidence="1">
    <location>
        <begin position="54"/>
        <end position="65"/>
    </location>
</feature>
<dbReference type="Proteomes" id="UP000377803">
    <property type="component" value="Chromosome"/>
</dbReference>
<gene>
    <name evidence="3" type="ORF">LC1Nh_0872</name>
</gene>
<feature type="compositionally biased region" description="Basic and acidic residues" evidence="1">
    <location>
        <begin position="30"/>
        <end position="47"/>
    </location>
</feature>
<dbReference type="GeneID" id="42365261"/>
<proteinExistence type="predicted"/>
<reference evidence="4" key="1">
    <citation type="submission" date="2019-05" db="EMBL/GenBank/DDBJ databases">
        <title>Candidatus Nanohalobium constans, a novel model system to study the DPANN nano-sized archaea: genomic and physiological characterization of a nanoarchaeon co-cultured with its chitinotrophic host.</title>
        <authorList>
            <person name="La Cono V."/>
            <person name="Arcadi E."/>
            <person name="Crisafi F."/>
            <person name="Denaro R."/>
            <person name="La Spada G."/>
            <person name="Messina E."/>
            <person name="Smedile F."/>
            <person name="Toshchakov S.V."/>
            <person name="Shevchenko M.A."/>
            <person name="Golyshin P.N."/>
            <person name="Golyshina O.V."/>
            <person name="Ferrer M."/>
            <person name="Rohde M."/>
            <person name="Mushegian A."/>
            <person name="Sorokin D.Y."/>
            <person name="Giuliano L."/>
            <person name="Yakimov M.M."/>
        </authorList>
    </citation>
    <scope>NUCLEOTIDE SEQUENCE [LARGE SCALE GENOMIC DNA]</scope>
    <source>
        <strain evidence="4">LC1Nh</strain>
    </source>
</reference>
<dbReference type="Pfam" id="PF18859">
    <property type="entry name" value="acVLRF1"/>
    <property type="match status" value="1"/>
</dbReference>
<accession>A0A5Q0UGQ4</accession>
<evidence type="ECO:0000313" key="3">
    <source>
        <dbReference type="EMBL" id="QGA80756.1"/>
    </source>
</evidence>
<dbReference type="KEGG" id="ncon:LC1Nh_0872"/>
<evidence type="ECO:0000259" key="2">
    <source>
        <dbReference type="Pfam" id="PF18859"/>
    </source>
</evidence>
<dbReference type="Gene3D" id="3.30.420.60">
    <property type="entry name" value="eRF1 domain 2"/>
    <property type="match status" value="1"/>
</dbReference>
<dbReference type="OrthoDB" id="124486at2157"/>
<dbReference type="SUPFAM" id="SSF53137">
    <property type="entry name" value="Translational machinery components"/>
    <property type="match status" value="1"/>
</dbReference>
<keyword evidence="4" id="KW-1185">Reference proteome</keyword>
<dbReference type="EMBL" id="CP040089">
    <property type="protein sequence ID" value="QGA80756.1"/>
    <property type="molecule type" value="Genomic_DNA"/>
</dbReference>
<feature type="region of interest" description="Disordered" evidence="1">
    <location>
        <begin position="30"/>
        <end position="84"/>
    </location>
</feature>